<dbReference type="Pfam" id="PF04195">
    <property type="entry name" value="Transposase_28"/>
    <property type="match status" value="1"/>
</dbReference>
<name>A0A396HF37_MEDTR</name>
<organism evidence="2 3">
    <name type="scientific">Medicago truncatula</name>
    <name type="common">Barrel medic</name>
    <name type="synonym">Medicago tribuloides</name>
    <dbReference type="NCBI Taxonomy" id="3880"/>
    <lineage>
        <taxon>Eukaryota</taxon>
        <taxon>Viridiplantae</taxon>
        <taxon>Streptophyta</taxon>
        <taxon>Embryophyta</taxon>
        <taxon>Tracheophyta</taxon>
        <taxon>Spermatophyta</taxon>
        <taxon>Magnoliopsida</taxon>
        <taxon>eudicotyledons</taxon>
        <taxon>Gunneridae</taxon>
        <taxon>Pentapetalae</taxon>
        <taxon>rosids</taxon>
        <taxon>fabids</taxon>
        <taxon>Fabales</taxon>
        <taxon>Fabaceae</taxon>
        <taxon>Papilionoideae</taxon>
        <taxon>50 kb inversion clade</taxon>
        <taxon>NPAAA clade</taxon>
        <taxon>Hologalegina</taxon>
        <taxon>IRL clade</taxon>
        <taxon>Trifolieae</taxon>
        <taxon>Medicago</taxon>
    </lineage>
</organism>
<feature type="domain" description="Transposase (putative) gypsy type" evidence="1">
    <location>
        <begin position="289"/>
        <end position="344"/>
    </location>
</feature>
<sequence>MSPLWGEIILTSIHLTVHVPRPLLYWCRVAIAYVLSTRVLINVSDRRVFSPFSCSPFSSALKAETAHFITSLLIFQLLVFLSFRLLTVSRHLPFTGTTFSFSFRNFYSSMVLIRECDERGKELAPSDFLDRQKLRLKCLKHATQKNGKINWEVYDSSYFGHMTFSNISSESDCSESEDSDCVLLYLTSGSHPGGDVLAISPSKMVRGKGSRIACLESDTEGFSDDVQRYESSYNDQAKVNYFRSKISISATKREEDIVLAPCPAGEKVCTMRLRGVKKIFHMYAAVLEEFGVKFPFTLFEIDVLRLLNVAPTQIHPNSWAFIRGFEIFCDALDMLSSAGVFFHFDGTKGVDTGSWVSISAH</sequence>
<evidence type="ECO:0000313" key="2">
    <source>
        <dbReference type="EMBL" id="RHN51952.1"/>
    </source>
</evidence>
<dbReference type="Gramene" id="rna36530">
    <property type="protein sequence ID" value="RHN51952.1"/>
    <property type="gene ID" value="gene36530"/>
</dbReference>
<dbReference type="PANTHER" id="PTHR31099:SF28">
    <property type="entry name" value="F5J5.12"/>
    <property type="match status" value="1"/>
</dbReference>
<accession>A0A396HF37</accession>
<evidence type="ECO:0000313" key="3">
    <source>
        <dbReference type="Proteomes" id="UP000265566"/>
    </source>
</evidence>
<dbReference type="EMBL" id="PSQE01000006">
    <property type="protein sequence ID" value="RHN51952.1"/>
    <property type="molecule type" value="Genomic_DNA"/>
</dbReference>
<dbReference type="AlphaFoldDB" id="A0A396HF37"/>
<reference evidence="3" key="1">
    <citation type="journal article" date="2018" name="Nat. Plants">
        <title>Whole-genome landscape of Medicago truncatula symbiotic genes.</title>
        <authorList>
            <person name="Pecrix Y."/>
            <person name="Staton S.E."/>
            <person name="Sallet E."/>
            <person name="Lelandais-Briere C."/>
            <person name="Moreau S."/>
            <person name="Carrere S."/>
            <person name="Blein T."/>
            <person name="Jardinaud M.F."/>
            <person name="Latrasse D."/>
            <person name="Zouine M."/>
            <person name="Zahm M."/>
            <person name="Kreplak J."/>
            <person name="Mayjonade B."/>
            <person name="Satge C."/>
            <person name="Perez M."/>
            <person name="Cauet S."/>
            <person name="Marande W."/>
            <person name="Chantry-Darmon C."/>
            <person name="Lopez-Roques C."/>
            <person name="Bouchez O."/>
            <person name="Berard A."/>
            <person name="Debelle F."/>
            <person name="Munos S."/>
            <person name="Bendahmane A."/>
            <person name="Berges H."/>
            <person name="Niebel A."/>
            <person name="Buitink J."/>
            <person name="Frugier F."/>
            <person name="Benhamed M."/>
            <person name="Crespi M."/>
            <person name="Gouzy J."/>
            <person name="Gamas P."/>
        </authorList>
    </citation>
    <scope>NUCLEOTIDE SEQUENCE [LARGE SCALE GENOMIC DNA]</scope>
    <source>
        <strain evidence="3">cv. Jemalong A17</strain>
    </source>
</reference>
<dbReference type="InterPro" id="IPR007321">
    <property type="entry name" value="Transposase_28"/>
</dbReference>
<proteinExistence type="predicted"/>
<protein>
    <recommendedName>
        <fullName evidence="1">Transposase (putative) gypsy type domain-containing protein</fullName>
    </recommendedName>
</protein>
<dbReference type="PANTHER" id="PTHR31099">
    <property type="entry name" value="OS06G0165300 PROTEIN"/>
    <property type="match status" value="1"/>
</dbReference>
<comment type="caution">
    <text evidence="2">The sequence shown here is derived from an EMBL/GenBank/DDBJ whole genome shotgun (WGS) entry which is preliminary data.</text>
</comment>
<gene>
    <name evidence="2" type="ORF">MtrunA17_Chr6g0474911</name>
</gene>
<evidence type="ECO:0000259" key="1">
    <source>
        <dbReference type="Pfam" id="PF04195"/>
    </source>
</evidence>
<dbReference type="Proteomes" id="UP000265566">
    <property type="component" value="Chromosome 6"/>
</dbReference>